<sequence>MACEPRPRVASAWRGRRWRRASQGARSRGTQQLICNVALHARRCPAEGAPLAVWRCAQHGPRLGADSMADGLGAVGAAIARGEGLEGAVVAHVADFEAKLLAKYDVCGGGPDGDERQESGVECEGVCGPGFGVEEELRGRLHVRGLHVQQDEDEEREGEGGSIRLPRGVWQAVDPEAKAKVFVEGIAVGWRFAGLETGARCGTSREAGGWPRGLTISSTRRLWRSAGRAESSQGAGMMQRVRASAFRLALKRELDGEFALDQHIKEGKGYG</sequence>
<accession>A0ABN9VBW2</accession>
<dbReference type="Proteomes" id="UP001189429">
    <property type="component" value="Unassembled WGS sequence"/>
</dbReference>
<comment type="caution">
    <text evidence="1">The sequence shown here is derived from an EMBL/GenBank/DDBJ whole genome shotgun (WGS) entry which is preliminary data.</text>
</comment>
<dbReference type="EMBL" id="CAUYUJ010016974">
    <property type="protein sequence ID" value="CAK0870562.1"/>
    <property type="molecule type" value="Genomic_DNA"/>
</dbReference>
<reference evidence="1" key="1">
    <citation type="submission" date="2023-10" db="EMBL/GenBank/DDBJ databases">
        <authorList>
            <person name="Chen Y."/>
            <person name="Shah S."/>
            <person name="Dougan E. K."/>
            <person name="Thang M."/>
            <person name="Chan C."/>
        </authorList>
    </citation>
    <scope>NUCLEOTIDE SEQUENCE [LARGE SCALE GENOMIC DNA]</scope>
</reference>
<gene>
    <name evidence="1" type="ORF">PCOR1329_LOCUS56632</name>
</gene>
<name>A0ABN9VBW2_9DINO</name>
<protein>
    <submittedName>
        <fullName evidence="1">Uncharacterized protein</fullName>
    </submittedName>
</protein>
<evidence type="ECO:0000313" key="1">
    <source>
        <dbReference type="EMBL" id="CAK0870562.1"/>
    </source>
</evidence>
<keyword evidence="2" id="KW-1185">Reference proteome</keyword>
<proteinExistence type="predicted"/>
<evidence type="ECO:0000313" key="2">
    <source>
        <dbReference type="Proteomes" id="UP001189429"/>
    </source>
</evidence>
<organism evidence="1 2">
    <name type="scientific">Prorocentrum cordatum</name>
    <dbReference type="NCBI Taxonomy" id="2364126"/>
    <lineage>
        <taxon>Eukaryota</taxon>
        <taxon>Sar</taxon>
        <taxon>Alveolata</taxon>
        <taxon>Dinophyceae</taxon>
        <taxon>Prorocentrales</taxon>
        <taxon>Prorocentraceae</taxon>
        <taxon>Prorocentrum</taxon>
    </lineage>
</organism>